<feature type="compositionally biased region" description="Low complexity" evidence="3">
    <location>
        <begin position="79"/>
        <end position="98"/>
    </location>
</feature>
<dbReference type="InterPro" id="IPR000873">
    <property type="entry name" value="AMP-dep_synth/lig_dom"/>
</dbReference>
<proteinExistence type="predicted"/>
<name>A0A8H4J106_9PEZI</name>
<evidence type="ECO:0000313" key="6">
    <source>
        <dbReference type="Proteomes" id="UP000572817"/>
    </source>
</evidence>
<dbReference type="SUPFAM" id="SSF56801">
    <property type="entry name" value="Acetyl-CoA synthetase-like"/>
    <property type="match status" value="1"/>
</dbReference>
<evidence type="ECO:0000313" key="5">
    <source>
        <dbReference type="EMBL" id="KAF4308763.1"/>
    </source>
</evidence>
<accession>A0A8H4J106</accession>
<sequence>MQRDSGMSLDHPQYNCRLIAATIDKIARDSPTRIYASVPISNTELSRGFRDITYAELAAAVDRTAYWLDEHLPAPTSPPTSTSSHFSSSSSDPDGDDASATSGIQTFAYYGPRDLRYIAFMCAAMKTGRRLLLTSILGSLEAQVYLAKAANCHLFLYAEGGADVVPHHVREIPKSVDGGISFAVPEFEDLFFGNEGDEQRRYPYEKTWEEGRFDEIAIYHTSGSSGFPKLVIYTNEMLARVDSWNWLKDVDGMTTSKEYYADKRMWVGLPIFHLAGSLLTLSCALFFSTTPVLSPPTAIPDPSLFAQMATHARLDGMLLSPSCLEDIVRAPSLHALLRRLRAVCFGGAPLSPAAGAFLAPLGSLRTCIGSTEGNYWPTLRVPAADWAYLAPHPAMGAAFEHRVDDLYELVVRRTPDALAFTNFFQAADKMVVRGAAGAARERVDVFRTKDLWSPHPDPEKMKMGVGLWKCRGRTDDLVVLTGEVKMYAGNVEERLKCHPLVRHVLVGGYMRRVPFLLLEAVDGVAVGTAAERETFLDGVWPAVEEVNVDVGERGRLRRALTLVAVPEKPFARVGKGTVDRRGTYTRYEKETDELYQRFHKDDPDGLAS</sequence>
<dbReference type="InterPro" id="IPR042099">
    <property type="entry name" value="ANL_N_sf"/>
</dbReference>
<dbReference type="Proteomes" id="UP000572817">
    <property type="component" value="Unassembled WGS sequence"/>
</dbReference>
<dbReference type="OrthoDB" id="429813at2759"/>
<dbReference type="InterPro" id="IPR020845">
    <property type="entry name" value="AMP-binding_CS"/>
</dbReference>
<evidence type="ECO:0000256" key="2">
    <source>
        <dbReference type="ARBA" id="ARBA00022553"/>
    </source>
</evidence>
<dbReference type="PANTHER" id="PTHR43439:SF2">
    <property type="entry name" value="ENZYME, PUTATIVE (JCVI)-RELATED"/>
    <property type="match status" value="1"/>
</dbReference>
<dbReference type="Pfam" id="PF00501">
    <property type="entry name" value="AMP-binding"/>
    <property type="match status" value="1"/>
</dbReference>
<protein>
    <submittedName>
        <fullName evidence="5">Acetyl-synthetase-like protein</fullName>
    </submittedName>
</protein>
<dbReference type="PANTHER" id="PTHR43439">
    <property type="entry name" value="PHENYLACETATE-COENZYME A LIGASE"/>
    <property type="match status" value="1"/>
</dbReference>
<keyword evidence="1" id="KW-0596">Phosphopantetheine</keyword>
<dbReference type="EMBL" id="WWBZ02000022">
    <property type="protein sequence ID" value="KAF4308763.1"/>
    <property type="molecule type" value="Genomic_DNA"/>
</dbReference>
<keyword evidence="2" id="KW-0597">Phosphoprotein</keyword>
<organism evidence="5 6">
    <name type="scientific">Botryosphaeria dothidea</name>
    <dbReference type="NCBI Taxonomy" id="55169"/>
    <lineage>
        <taxon>Eukaryota</taxon>
        <taxon>Fungi</taxon>
        <taxon>Dikarya</taxon>
        <taxon>Ascomycota</taxon>
        <taxon>Pezizomycotina</taxon>
        <taxon>Dothideomycetes</taxon>
        <taxon>Dothideomycetes incertae sedis</taxon>
        <taxon>Botryosphaeriales</taxon>
        <taxon>Botryosphaeriaceae</taxon>
        <taxon>Botryosphaeria</taxon>
    </lineage>
</organism>
<evidence type="ECO:0000256" key="1">
    <source>
        <dbReference type="ARBA" id="ARBA00022450"/>
    </source>
</evidence>
<reference evidence="5" key="1">
    <citation type="submission" date="2020-04" db="EMBL/GenBank/DDBJ databases">
        <title>Genome Assembly and Annotation of Botryosphaeria dothidea sdau 11-99, a Latent Pathogen of Apple Fruit Ring Rot in China.</title>
        <authorList>
            <person name="Yu C."/>
            <person name="Diao Y."/>
            <person name="Lu Q."/>
            <person name="Zhao J."/>
            <person name="Cui S."/>
            <person name="Peng C."/>
            <person name="He B."/>
            <person name="Liu H."/>
        </authorList>
    </citation>
    <scope>NUCLEOTIDE SEQUENCE [LARGE SCALE GENOMIC DNA]</scope>
    <source>
        <strain evidence="5">Sdau11-99</strain>
    </source>
</reference>
<gene>
    <name evidence="5" type="ORF">GTA08_BOTSDO04265</name>
</gene>
<evidence type="ECO:0000256" key="3">
    <source>
        <dbReference type="SAM" id="MobiDB-lite"/>
    </source>
</evidence>
<dbReference type="AlphaFoldDB" id="A0A8H4J106"/>
<keyword evidence="6" id="KW-1185">Reference proteome</keyword>
<feature type="region of interest" description="Disordered" evidence="3">
    <location>
        <begin position="72"/>
        <end position="98"/>
    </location>
</feature>
<feature type="domain" description="AMP-dependent synthetase/ligase" evidence="4">
    <location>
        <begin position="107"/>
        <end position="379"/>
    </location>
</feature>
<comment type="caution">
    <text evidence="5">The sequence shown here is derived from an EMBL/GenBank/DDBJ whole genome shotgun (WGS) entry which is preliminary data.</text>
</comment>
<dbReference type="PROSITE" id="PS00455">
    <property type="entry name" value="AMP_BINDING"/>
    <property type="match status" value="1"/>
</dbReference>
<dbReference type="Gene3D" id="3.40.50.12780">
    <property type="entry name" value="N-terminal domain of ligase-like"/>
    <property type="match status" value="1"/>
</dbReference>
<dbReference type="InterPro" id="IPR051414">
    <property type="entry name" value="Adenylate-forming_Reductase"/>
</dbReference>
<evidence type="ECO:0000259" key="4">
    <source>
        <dbReference type="Pfam" id="PF00501"/>
    </source>
</evidence>
<dbReference type="Pfam" id="PF23562">
    <property type="entry name" value="AMP-binding_C_3"/>
    <property type="match status" value="1"/>
</dbReference>